<dbReference type="Proteomes" id="UP000712157">
    <property type="component" value="Unassembled WGS sequence"/>
</dbReference>
<gene>
    <name evidence="2" type="ORF">KTH89_19375</name>
</gene>
<dbReference type="CDD" id="cd00143">
    <property type="entry name" value="PP2Cc"/>
    <property type="match status" value="1"/>
</dbReference>
<evidence type="ECO:0000259" key="1">
    <source>
        <dbReference type="PROSITE" id="PS51746"/>
    </source>
</evidence>
<dbReference type="RefSeq" id="WP_158344590.1">
    <property type="nucleotide sequence ID" value="NZ_JAHQCW010000040.1"/>
</dbReference>
<dbReference type="SMART" id="SM00331">
    <property type="entry name" value="PP2C_SIG"/>
    <property type="match status" value="1"/>
</dbReference>
<reference evidence="2" key="1">
    <citation type="submission" date="2021-06" db="EMBL/GenBank/DDBJ databases">
        <title>Description of novel taxa of the family Lachnospiraceae.</title>
        <authorList>
            <person name="Chaplin A.V."/>
            <person name="Sokolova S.R."/>
            <person name="Pikina A.P."/>
            <person name="Korzhanova M."/>
            <person name="Belova V."/>
            <person name="Korostin D."/>
            <person name="Efimov B.A."/>
        </authorList>
    </citation>
    <scope>NUCLEOTIDE SEQUENCE</scope>
    <source>
        <strain evidence="2">ASD5720</strain>
    </source>
</reference>
<name>A0A949NFP8_9FIRM</name>
<sequence>MKAFAITDVGEIRQTNQDYVFATEHPVGNLPNLFVVADGMGGHNAGDFASKYTVEQLVYAIRRDEDTNPVRILRKAIDYANQELVKRAREDETKNGCGTTLVVAIVLKDYLYVANIGDSRLYVIGDDIRQITRDHSLVEEMVRLGELNKEEAKNHPKRNVITRAVGADERVIIDFFSRKLSLGDLVLMCSDGLSNMLEDEQIRQIMRQPLDIEAKALELIQKANSNGGRDNISVVIIEPEIGEAEG</sequence>
<dbReference type="AlphaFoldDB" id="A0A949NFP8"/>
<dbReference type="InterPro" id="IPR036457">
    <property type="entry name" value="PPM-type-like_dom_sf"/>
</dbReference>
<comment type="caution">
    <text evidence="2">The sequence shown here is derived from an EMBL/GenBank/DDBJ whole genome shotgun (WGS) entry which is preliminary data.</text>
</comment>
<evidence type="ECO:0000313" key="3">
    <source>
        <dbReference type="Proteomes" id="UP000712157"/>
    </source>
</evidence>
<dbReference type="EMBL" id="JAHQCW010000040">
    <property type="protein sequence ID" value="MBU9738706.1"/>
    <property type="molecule type" value="Genomic_DNA"/>
</dbReference>
<dbReference type="PANTHER" id="PTHR13832">
    <property type="entry name" value="PROTEIN PHOSPHATASE 2C"/>
    <property type="match status" value="1"/>
</dbReference>
<dbReference type="SUPFAM" id="SSF81606">
    <property type="entry name" value="PP2C-like"/>
    <property type="match status" value="1"/>
</dbReference>
<dbReference type="SMART" id="SM00332">
    <property type="entry name" value="PP2Cc"/>
    <property type="match status" value="1"/>
</dbReference>
<proteinExistence type="predicted"/>
<keyword evidence="3" id="KW-1185">Reference proteome</keyword>
<feature type="domain" description="PPM-type phosphatase" evidence="1">
    <location>
        <begin position="2"/>
        <end position="239"/>
    </location>
</feature>
<organism evidence="2 3">
    <name type="scientific">Diplocloster agilis</name>
    <dbReference type="NCBI Taxonomy" id="2850323"/>
    <lineage>
        <taxon>Bacteria</taxon>
        <taxon>Bacillati</taxon>
        <taxon>Bacillota</taxon>
        <taxon>Clostridia</taxon>
        <taxon>Lachnospirales</taxon>
        <taxon>Lachnospiraceae</taxon>
        <taxon>Diplocloster</taxon>
    </lineage>
</organism>
<dbReference type="InterPro" id="IPR001932">
    <property type="entry name" value="PPM-type_phosphatase-like_dom"/>
</dbReference>
<dbReference type="Gene3D" id="3.60.40.10">
    <property type="entry name" value="PPM-type phosphatase domain"/>
    <property type="match status" value="1"/>
</dbReference>
<dbReference type="Pfam" id="PF13672">
    <property type="entry name" value="PP2C_2"/>
    <property type="match status" value="1"/>
</dbReference>
<dbReference type="GO" id="GO:0004722">
    <property type="term" value="F:protein serine/threonine phosphatase activity"/>
    <property type="evidence" value="ECO:0007669"/>
    <property type="project" value="InterPro"/>
</dbReference>
<evidence type="ECO:0000313" key="2">
    <source>
        <dbReference type="EMBL" id="MBU9738706.1"/>
    </source>
</evidence>
<protein>
    <submittedName>
        <fullName evidence="2">Stp1/IreP family PP2C-type Ser/Thr phosphatase</fullName>
    </submittedName>
</protein>
<dbReference type="PROSITE" id="PS51746">
    <property type="entry name" value="PPM_2"/>
    <property type="match status" value="1"/>
</dbReference>
<dbReference type="NCBIfam" id="NF033484">
    <property type="entry name" value="Stp1_PP2C_phos"/>
    <property type="match status" value="1"/>
</dbReference>
<dbReference type="InterPro" id="IPR015655">
    <property type="entry name" value="PP2C"/>
</dbReference>
<accession>A0A949NFP8</accession>
<dbReference type="PANTHER" id="PTHR13832:SF860">
    <property type="entry name" value="PROTEIN PHOSPHATASE PHPP"/>
    <property type="match status" value="1"/>
</dbReference>